<dbReference type="InterPro" id="IPR036926">
    <property type="entry name" value="Thymidate_synth/dCMP_Mease_sf"/>
</dbReference>
<dbReference type="GO" id="GO:0032259">
    <property type="term" value="P:methylation"/>
    <property type="evidence" value="ECO:0007669"/>
    <property type="project" value="UniProtKB-KW"/>
</dbReference>
<comment type="catalytic activity">
    <reaction evidence="5">
        <text>dUMP + (6R)-5,10-methylene-5,6,7,8-tetrahydrofolate = 7,8-dihydrofolate + dTMP</text>
        <dbReference type="Rhea" id="RHEA:12104"/>
        <dbReference type="ChEBI" id="CHEBI:15636"/>
        <dbReference type="ChEBI" id="CHEBI:57451"/>
        <dbReference type="ChEBI" id="CHEBI:63528"/>
        <dbReference type="ChEBI" id="CHEBI:246422"/>
        <dbReference type="EC" id="2.1.1.45"/>
    </reaction>
</comment>
<comment type="caution">
    <text evidence="5">Lacks conserved residue(s) required for the propagation of feature annotation.</text>
</comment>
<keyword evidence="8" id="KW-1185">Reference proteome</keyword>
<dbReference type="EMBL" id="JACRWE010000003">
    <property type="protein sequence ID" value="MBC5996912.1"/>
    <property type="molecule type" value="Genomic_DNA"/>
</dbReference>
<comment type="subunit">
    <text evidence="5">Homodimer.</text>
</comment>
<evidence type="ECO:0000256" key="5">
    <source>
        <dbReference type="HAMAP-Rule" id="MF_00008"/>
    </source>
</evidence>
<dbReference type="EC" id="2.1.1.45" evidence="1 5"/>
<keyword evidence="5" id="KW-0963">Cytoplasm</keyword>
<feature type="binding site" description="in other chain" evidence="5">
    <location>
        <position position="187"/>
    </location>
    <ligand>
        <name>dUMP</name>
        <dbReference type="ChEBI" id="CHEBI:246422"/>
        <note>ligand shared between dimeric partners</note>
    </ligand>
</feature>
<evidence type="ECO:0000313" key="8">
    <source>
        <dbReference type="Proteomes" id="UP000609849"/>
    </source>
</evidence>
<evidence type="ECO:0000256" key="1">
    <source>
        <dbReference type="ARBA" id="ARBA00011947"/>
    </source>
</evidence>
<evidence type="ECO:0000256" key="3">
    <source>
        <dbReference type="ARBA" id="ARBA00022679"/>
    </source>
</evidence>
<dbReference type="PANTHER" id="PTHR11548">
    <property type="entry name" value="THYMIDYLATE SYNTHASE 1"/>
    <property type="match status" value="1"/>
</dbReference>
<dbReference type="Gene3D" id="3.30.572.10">
    <property type="entry name" value="Thymidylate synthase/dCMP hydroxymethylase domain"/>
    <property type="match status" value="1"/>
</dbReference>
<feature type="binding site" description="in other chain" evidence="5">
    <location>
        <begin position="217"/>
        <end position="219"/>
    </location>
    <ligand>
        <name>dUMP</name>
        <dbReference type="ChEBI" id="CHEBI:246422"/>
        <note>ligand shared between dimeric partners</note>
    </ligand>
</feature>
<dbReference type="Pfam" id="PF00303">
    <property type="entry name" value="Thymidylat_synt"/>
    <property type="match status" value="1"/>
</dbReference>
<reference evidence="7 8" key="1">
    <citation type="submission" date="2020-08" db="EMBL/GenBank/DDBJ databases">
        <authorList>
            <person name="Liu C."/>
            <person name="Sun Q."/>
        </authorList>
    </citation>
    <scope>NUCLEOTIDE SEQUENCE [LARGE SCALE GENOMIC DNA]</scope>
    <source>
        <strain evidence="7 8">NSJ-18</strain>
    </source>
</reference>
<dbReference type="GO" id="GO:0004799">
    <property type="term" value="F:thymidylate synthase activity"/>
    <property type="evidence" value="ECO:0007669"/>
    <property type="project" value="UniProtKB-EC"/>
</dbReference>
<comment type="function">
    <text evidence="5">Catalyzes the reductive methylation of 2'-deoxyuridine-5'-monophosphate (dUMP) to 2'-deoxythymidine-5'-monophosphate (dTMP) while utilizing 5,10-methylenetetrahydrofolate (mTHF) as the methyl donor and reductant in the reaction, yielding dihydrofolate (DHF) as a by-product. This enzymatic reaction provides an intracellular de novo source of dTMP, an essential precursor for DNA biosynthesis.</text>
</comment>
<dbReference type="HAMAP" id="MF_00008">
    <property type="entry name" value="Thymidy_synth_bact"/>
    <property type="match status" value="1"/>
</dbReference>
<feature type="binding site" evidence="5">
    <location>
        <position position="179"/>
    </location>
    <ligand>
        <name>(6R)-5,10-methylene-5,6,7,8-tetrahydrofolate</name>
        <dbReference type="ChEBI" id="CHEBI:15636"/>
    </ligand>
</feature>
<accession>A0ABR7JPR8</accession>
<dbReference type="RefSeq" id="WP_153971623.1">
    <property type="nucleotide sequence ID" value="NZ_JACRWE010000003.1"/>
</dbReference>
<sequence>MNKADKIFKETMIKILEEGTKDEGPRPYYPSDNAPAHSTFITHQVHTYDISKGELPIITLRPIAIKNAIKEILWIYQDQTSSLDILKNKYNIHWWDEWESKDRPGTIGQRYGATVKKHNLMNNLLDEIKKNPYGRRHIMNLWQEEDFKETDGLKPCAYETIWTVRGDYLDMSLTQRSSDFIVAGHINGMQYVALLMMVARHCGLKPGKFTHYIINLHLYDRHEDNAKLMIERESIDCEPKLILNPEKTDFYSFTIDDFELVGYESVKPQLKFELAI</sequence>
<dbReference type="InterPro" id="IPR000398">
    <property type="entry name" value="Thymidylate_synthase"/>
</dbReference>
<dbReference type="Proteomes" id="UP000609849">
    <property type="component" value="Unassembled WGS sequence"/>
</dbReference>
<proteinExistence type="inferred from homology"/>
<evidence type="ECO:0000256" key="4">
    <source>
        <dbReference type="ARBA" id="ARBA00022727"/>
    </source>
</evidence>
<dbReference type="InterPro" id="IPR045097">
    <property type="entry name" value="Thymidate_synth/dCMP_Mease"/>
</dbReference>
<feature type="binding site" evidence="5">
    <location>
        <position position="275"/>
    </location>
    <ligand>
        <name>(6R)-5,10-methylene-5,6,7,8-tetrahydrofolate</name>
        <dbReference type="ChEBI" id="CHEBI:15636"/>
    </ligand>
</feature>
<evidence type="ECO:0000259" key="6">
    <source>
        <dbReference type="Pfam" id="PF00303"/>
    </source>
</evidence>
<comment type="subcellular location">
    <subcellularLocation>
        <location evidence="5">Cytoplasm</location>
    </subcellularLocation>
</comment>
<evidence type="ECO:0000256" key="2">
    <source>
        <dbReference type="ARBA" id="ARBA00022603"/>
    </source>
</evidence>
<keyword evidence="2 5" id="KW-0489">Methyltransferase</keyword>
<keyword evidence="4 5" id="KW-0545">Nucleotide biosynthesis</keyword>
<comment type="caution">
    <text evidence="7">The sequence shown here is derived from an EMBL/GenBank/DDBJ whole genome shotgun (WGS) entry which is preliminary data.</text>
</comment>
<dbReference type="PRINTS" id="PR00108">
    <property type="entry name" value="THYMDSNTHASE"/>
</dbReference>
<dbReference type="SUPFAM" id="SSF55831">
    <property type="entry name" value="Thymidylate synthase/dCMP hydroxymethylase"/>
    <property type="match status" value="1"/>
</dbReference>
<evidence type="ECO:0000313" key="7">
    <source>
        <dbReference type="EMBL" id="MBC5996912.1"/>
    </source>
</evidence>
<protein>
    <recommendedName>
        <fullName evidence="1 5">Thymidylate synthase</fullName>
        <shortName evidence="5">TS</shortName>
        <shortName evidence="5">TSase</shortName>
        <ecNumber evidence="1 5">2.1.1.45</ecNumber>
    </recommendedName>
</protein>
<dbReference type="PANTHER" id="PTHR11548:SF1">
    <property type="entry name" value="THYMIDYLATE SYNTHASE 1"/>
    <property type="match status" value="1"/>
</dbReference>
<comment type="pathway">
    <text evidence="5">Pyrimidine metabolism; dTTP biosynthesis.</text>
</comment>
<feature type="binding site" evidence="5">
    <location>
        <begin position="135"/>
        <end position="136"/>
    </location>
    <ligand>
        <name>dUMP</name>
        <dbReference type="ChEBI" id="CHEBI:246422"/>
        <note>ligand shared between dimeric partners</note>
    </ligand>
</feature>
<organism evidence="7 8">
    <name type="scientific">Romboutsia faecis</name>
    <dbReference type="NCBI Taxonomy" id="2764597"/>
    <lineage>
        <taxon>Bacteria</taxon>
        <taxon>Bacillati</taxon>
        <taxon>Bacillota</taxon>
        <taxon>Clostridia</taxon>
        <taxon>Peptostreptococcales</taxon>
        <taxon>Peptostreptococcaceae</taxon>
        <taxon>Romboutsia</taxon>
    </lineage>
</organism>
<name>A0ABR7JPR8_9FIRM</name>
<dbReference type="InterPro" id="IPR023451">
    <property type="entry name" value="Thymidate_synth/dCMP_Mease_dom"/>
</dbReference>
<keyword evidence="3 5" id="KW-0808">Transferase</keyword>
<gene>
    <name evidence="5" type="primary">thyA</name>
    <name evidence="7" type="ORF">H8923_09075</name>
</gene>
<dbReference type="CDD" id="cd00351">
    <property type="entry name" value="TS_Pyrimidine_HMase"/>
    <property type="match status" value="1"/>
</dbReference>
<feature type="domain" description="Thymidylate synthase/dCMP hydroxymethylase" evidence="6">
    <location>
        <begin position="7"/>
        <end position="276"/>
    </location>
</feature>
<comment type="similarity">
    <text evidence="5">Belongs to the thymidylate synthase family. Bacterial-type ThyA subfamily.</text>
</comment>
<dbReference type="NCBIfam" id="NF002495">
    <property type="entry name" value="PRK01827.1-1"/>
    <property type="match status" value="1"/>
</dbReference>
<feature type="binding site" description="in other chain" evidence="5">
    <location>
        <begin position="176"/>
        <end position="179"/>
    </location>
    <ligand>
        <name>dUMP</name>
        <dbReference type="ChEBI" id="CHEBI:246422"/>
        <note>ligand shared between dimeric partners</note>
    </ligand>
</feature>
<feature type="active site" description="Nucleophile" evidence="5">
    <location>
        <position position="156"/>
    </location>
</feature>